<organism evidence="3 4">
    <name type="scientific">Edwardsiella ictaluri</name>
    <dbReference type="NCBI Taxonomy" id="67780"/>
    <lineage>
        <taxon>Bacteria</taxon>
        <taxon>Pseudomonadati</taxon>
        <taxon>Pseudomonadota</taxon>
        <taxon>Gammaproteobacteria</taxon>
        <taxon>Enterobacterales</taxon>
        <taxon>Hafniaceae</taxon>
        <taxon>Edwardsiella</taxon>
    </lineage>
</organism>
<feature type="domain" description="Opacity-associated protein A-like N-terminal" evidence="2">
    <location>
        <begin position="66"/>
        <end position="92"/>
    </location>
</feature>
<dbReference type="GeneID" id="69537518"/>
<dbReference type="Pfam" id="PF08525">
    <property type="entry name" value="OapA_N"/>
    <property type="match status" value="1"/>
</dbReference>
<proteinExistence type="predicted"/>
<dbReference type="InterPro" id="IPR013731">
    <property type="entry name" value="OapA_N"/>
</dbReference>
<dbReference type="InterPro" id="IPR007340">
    <property type="entry name" value="LysM_Opacity-associatedA"/>
</dbReference>
<dbReference type="Pfam" id="PF04225">
    <property type="entry name" value="LysM_OapA"/>
    <property type="match status" value="1"/>
</dbReference>
<feature type="domain" description="Opacity-associated protein A LysM-like" evidence="1">
    <location>
        <begin position="131"/>
        <end position="213"/>
    </location>
</feature>
<evidence type="ECO:0000313" key="3">
    <source>
        <dbReference type="EMBL" id="WFN97998.1"/>
    </source>
</evidence>
<gene>
    <name evidence="3" type="ORF">MAY91_08890</name>
</gene>
<evidence type="ECO:0000313" key="4">
    <source>
        <dbReference type="Proteomes" id="UP001222680"/>
    </source>
</evidence>
<dbReference type="Proteomes" id="UP001222680">
    <property type="component" value="Chromosome"/>
</dbReference>
<dbReference type="RefSeq" id="WP_015869870.1">
    <property type="nucleotide sequence ID" value="NZ_AP028097.1"/>
</dbReference>
<keyword evidence="4" id="KW-1185">Reference proteome</keyword>
<sequence length="215" mass="24452">MGRIAPKKNKIPAYSGVAIQNIWRRLRRGLTALPAARPRKEDLRRIPQQCRAALRALWHWPEQCDWMAPLPAFHRRWLTLICAVLLMALLWPIDDAAPPIQPPAAHTEGSAIQATLQPQRATPISPDANDWQAYLILPGQTLAQVLREHNLDVTDAFAMARIEGDDRPLSNLKAGQYVMIRHNPQGQILALKIETTDDRQVTFRRESDSSFIRLR</sequence>
<name>A0ABY8GL46_EDWIC</name>
<evidence type="ECO:0000259" key="2">
    <source>
        <dbReference type="Pfam" id="PF08525"/>
    </source>
</evidence>
<protein>
    <submittedName>
        <fullName evidence="3">Cell envelope opacity-associated protein A</fullName>
    </submittedName>
</protein>
<dbReference type="Gene3D" id="3.10.450.350">
    <property type="match status" value="1"/>
</dbReference>
<evidence type="ECO:0000259" key="1">
    <source>
        <dbReference type="Pfam" id="PF04225"/>
    </source>
</evidence>
<dbReference type="EMBL" id="CP092014">
    <property type="protein sequence ID" value="WFN97998.1"/>
    <property type="molecule type" value="Genomic_DNA"/>
</dbReference>
<accession>A0ABY8GL46</accession>
<reference evidence="3 4" key="1">
    <citation type="submission" date="2022-02" db="EMBL/GenBank/DDBJ databases">
        <title>Phenotypic, genotypic and serological characterization of Edwardsiella ictaluri from catfish and ornamental fish species.</title>
        <authorList>
            <person name="Rose D."/>
            <person name="Tekedar H.C."/>
            <person name="Waldbieser G.C."/>
            <person name="Aarattuthodi S."/>
            <person name="Griffin M.J."/>
        </authorList>
    </citation>
    <scope>NUCLEOTIDE SEQUENCE [LARGE SCALE GENOMIC DNA]</scope>
    <source>
        <strain evidence="3 4">13 TAL-140 K3</strain>
    </source>
</reference>